<dbReference type="SMART" id="SM00382">
    <property type="entry name" value="AAA"/>
    <property type="match status" value="1"/>
</dbReference>
<sequence length="257" mass="27818">MLEIKNMNFAYANGAGQLHNVNLSLKKGGILTILGKNGAGKSTMLGLISGALRPNSGKISLKGQNALGLSNKQRAKFMAYVAQSEIYEYEYTALEYITFARAAHLGIFARPSEADYDIARKYIAMLGIEALTDKFITQMSGGQRQMCSIARALTAEPEIIIFDEPTSALDFGNQYKFLKVVKRLLVEGYTVVLTTHNPDFAILLGGTVALVKDGGEVASGAVDEIVKSENLSKLYGLNLNVGYVDGVGRKCCLTYPL</sequence>
<dbReference type="STRING" id="360105.CCV52592_1615"/>
<dbReference type="HOGENOM" id="CLU_000604_1_11_7"/>
<evidence type="ECO:0000256" key="1">
    <source>
        <dbReference type="ARBA" id="ARBA00022448"/>
    </source>
</evidence>
<dbReference type="OrthoDB" id="5515229at2"/>
<dbReference type="SUPFAM" id="SSF52540">
    <property type="entry name" value="P-loop containing nucleoside triphosphate hydrolases"/>
    <property type="match status" value="1"/>
</dbReference>
<dbReference type="AlphaFoldDB" id="A7GXM4"/>
<dbReference type="RefSeq" id="WP_011992098.1">
    <property type="nucleotide sequence ID" value="NC_009715.2"/>
</dbReference>
<protein>
    <submittedName>
        <fullName evidence="5">ABC transporter, ATP-binding protein</fullName>
    </submittedName>
</protein>
<evidence type="ECO:0000256" key="2">
    <source>
        <dbReference type="ARBA" id="ARBA00022741"/>
    </source>
</evidence>
<evidence type="ECO:0000313" key="5">
    <source>
        <dbReference type="EMBL" id="EAU00666.1"/>
    </source>
</evidence>
<dbReference type="InterPro" id="IPR003593">
    <property type="entry name" value="AAA+_ATPase"/>
</dbReference>
<keyword evidence="6" id="KW-1185">Reference proteome</keyword>
<evidence type="ECO:0000259" key="4">
    <source>
        <dbReference type="PROSITE" id="PS50893"/>
    </source>
</evidence>
<dbReference type="EMBL" id="CP000767">
    <property type="protein sequence ID" value="EAU00666.1"/>
    <property type="molecule type" value="Genomic_DNA"/>
</dbReference>
<keyword evidence="3 5" id="KW-0067">ATP-binding</keyword>
<name>A7GXM4_CAMC5</name>
<dbReference type="InterPro" id="IPR050153">
    <property type="entry name" value="Metal_Ion_Import_ABC"/>
</dbReference>
<gene>
    <name evidence="5" type="ORF">CCV52592_1615</name>
</gene>
<proteinExistence type="predicted"/>
<dbReference type="GO" id="GO:0005524">
    <property type="term" value="F:ATP binding"/>
    <property type="evidence" value="ECO:0007669"/>
    <property type="project" value="UniProtKB-KW"/>
</dbReference>
<dbReference type="Proteomes" id="UP000006380">
    <property type="component" value="Chromosome"/>
</dbReference>
<dbReference type="InterPro" id="IPR003439">
    <property type="entry name" value="ABC_transporter-like_ATP-bd"/>
</dbReference>
<dbReference type="CDD" id="cd03214">
    <property type="entry name" value="ABC_Iron-Siderophores_B12_Hemin"/>
    <property type="match status" value="1"/>
</dbReference>
<dbReference type="InterPro" id="IPR027417">
    <property type="entry name" value="P-loop_NTPase"/>
</dbReference>
<dbReference type="PROSITE" id="PS50893">
    <property type="entry name" value="ABC_TRANSPORTER_2"/>
    <property type="match status" value="1"/>
</dbReference>
<accession>A7GXM4</accession>
<keyword evidence="1" id="KW-0813">Transport</keyword>
<dbReference type="GO" id="GO:0016887">
    <property type="term" value="F:ATP hydrolysis activity"/>
    <property type="evidence" value="ECO:0007669"/>
    <property type="project" value="InterPro"/>
</dbReference>
<organism evidence="5 6">
    <name type="scientific">Campylobacter curvus (strain 525.92)</name>
    <dbReference type="NCBI Taxonomy" id="360105"/>
    <lineage>
        <taxon>Bacteria</taxon>
        <taxon>Pseudomonadati</taxon>
        <taxon>Campylobacterota</taxon>
        <taxon>Epsilonproteobacteria</taxon>
        <taxon>Campylobacterales</taxon>
        <taxon>Campylobacteraceae</taxon>
        <taxon>Campylobacter</taxon>
    </lineage>
</organism>
<evidence type="ECO:0000256" key="3">
    <source>
        <dbReference type="ARBA" id="ARBA00022840"/>
    </source>
</evidence>
<dbReference type="Gene3D" id="3.40.50.300">
    <property type="entry name" value="P-loop containing nucleotide triphosphate hydrolases"/>
    <property type="match status" value="1"/>
</dbReference>
<dbReference type="Pfam" id="PF00005">
    <property type="entry name" value="ABC_tran"/>
    <property type="match status" value="1"/>
</dbReference>
<dbReference type="PANTHER" id="PTHR42734">
    <property type="entry name" value="METAL TRANSPORT SYSTEM ATP-BINDING PROTEIN TM_0124-RELATED"/>
    <property type="match status" value="1"/>
</dbReference>
<dbReference type="PANTHER" id="PTHR42734:SF19">
    <property type="entry name" value="IRON COMPOUNDS ABC TRANSPORTER, ATP-BINDING PROTEIN"/>
    <property type="match status" value="1"/>
</dbReference>
<reference evidence="5" key="1">
    <citation type="submission" date="2016-07" db="EMBL/GenBank/DDBJ databases">
        <title>Comparative genomics of the Campylobacter concisus group.</title>
        <authorList>
            <person name="Miller W.G."/>
            <person name="Yee E."/>
            <person name="Chapman M.H."/>
            <person name="Huynh S."/>
            <person name="Bono J.L."/>
            <person name="On S.L.W."/>
            <person name="StLeger J."/>
            <person name="Foster G."/>
            <person name="Parker C.T."/>
        </authorList>
    </citation>
    <scope>NUCLEOTIDE SEQUENCE</scope>
    <source>
        <strain evidence="5">525.92</strain>
    </source>
</reference>
<evidence type="ECO:0000313" key="6">
    <source>
        <dbReference type="Proteomes" id="UP000006380"/>
    </source>
</evidence>
<feature type="domain" description="ABC transporter" evidence="4">
    <location>
        <begin position="2"/>
        <end position="238"/>
    </location>
</feature>
<dbReference type="KEGG" id="ccv:CCV52592_1615"/>
<keyword evidence="2" id="KW-0547">Nucleotide-binding</keyword>
<dbReference type="FunFam" id="3.40.50.300:FF:000134">
    <property type="entry name" value="Iron-enterobactin ABC transporter ATP-binding protein"/>
    <property type="match status" value="1"/>
</dbReference>